<reference evidence="1" key="1">
    <citation type="submission" date="2021-01" db="EMBL/GenBank/DDBJ databases">
        <authorList>
            <person name="Kaushik A."/>
        </authorList>
    </citation>
    <scope>NUCLEOTIDE SEQUENCE</scope>
    <source>
        <strain evidence="1">AG6-10EEA</strain>
    </source>
</reference>
<evidence type="ECO:0000313" key="2">
    <source>
        <dbReference type="Proteomes" id="UP000663853"/>
    </source>
</evidence>
<evidence type="ECO:0000313" key="1">
    <source>
        <dbReference type="EMBL" id="CAE6438742.1"/>
    </source>
</evidence>
<name>A0A8H3AT63_9AGAM</name>
<dbReference type="Proteomes" id="UP000663853">
    <property type="component" value="Unassembled WGS sequence"/>
</dbReference>
<dbReference type="CDD" id="cd10170">
    <property type="entry name" value="ASKHA_NBD_HSP70"/>
    <property type="match status" value="1"/>
</dbReference>
<dbReference type="SUPFAM" id="SSF53067">
    <property type="entry name" value="Actin-like ATPase domain"/>
    <property type="match status" value="2"/>
</dbReference>
<dbReference type="Gene3D" id="3.30.420.40">
    <property type="match status" value="1"/>
</dbReference>
<dbReference type="InterPro" id="IPR043129">
    <property type="entry name" value="ATPase_NBD"/>
</dbReference>
<sequence>MPEPFHEPWKGENKIVLSIDIGITHSGVSLVYLEKGAKPTLHAITKWPGKQASNMESMVPTLLWYNTNNEAVAFGAEALSYPIEEQAKANGWFLAKNFKTHLYPEDAGAQHVTRISALPFGVSLRQVYSDFLGYLLKHTELYFEERIIDGSQIWEKYKPTMEIVMSHPNGWGIREQLFLRDVAVSAGYTTSQIAPKSIRFITDLEASAYCCLFNAGITSKFQTGDIFLLCDAGNSIASVSIHRVDSTDPVLKLGTQSFECLGGADSVNIVAESYMRQKMTYAGISLDDANEFTRAGIEDFQRHVKFAFSDETKEYLVQVSNARFDNSALNTRRGRMALPGSVVKSFFENYIDIIKRAIDRHIAEARVNAPHLLLVGSFGESSYLQRVIGELYEPGGCQIVRATNATSRAVVDGALIWDISTNNGCRPRRSVGIETSCGTWLNIASKGELIRAGTEIKKSVSLRYTTPHPKFDDFELKFLSYTNEMETTRTRDARGILLNGFNKWFTLSANLNALSEALVQRLGANNVVHWRLSFNVCVRFGEAGLEAYLEWEEKGGVRNSPVTIRPDYEF</sequence>
<dbReference type="PANTHER" id="PTHR14187">
    <property type="entry name" value="ALPHA KINASE/ELONGATION FACTOR 2 KINASE"/>
    <property type="match status" value="1"/>
</dbReference>
<dbReference type="AlphaFoldDB" id="A0A8H3AT63"/>
<gene>
    <name evidence="1" type="ORF">RDB_LOCUS33866</name>
</gene>
<dbReference type="PANTHER" id="PTHR14187:SF5">
    <property type="entry name" value="HEAT SHOCK 70 KDA PROTEIN 12A"/>
    <property type="match status" value="1"/>
</dbReference>
<comment type="caution">
    <text evidence="1">The sequence shown here is derived from an EMBL/GenBank/DDBJ whole genome shotgun (WGS) entry which is preliminary data.</text>
</comment>
<evidence type="ECO:0008006" key="3">
    <source>
        <dbReference type="Google" id="ProtNLM"/>
    </source>
</evidence>
<proteinExistence type="predicted"/>
<dbReference type="EMBL" id="CAJMXA010000659">
    <property type="protein sequence ID" value="CAE6438742.1"/>
    <property type="molecule type" value="Genomic_DNA"/>
</dbReference>
<protein>
    <recommendedName>
        <fullName evidence="3">Heat shock 70 kDa protein 12A</fullName>
    </recommendedName>
</protein>
<organism evidence="1 2">
    <name type="scientific">Rhizoctonia solani</name>
    <dbReference type="NCBI Taxonomy" id="456999"/>
    <lineage>
        <taxon>Eukaryota</taxon>
        <taxon>Fungi</taxon>
        <taxon>Dikarya</taxon>
        <taxon>Basidiomycota</taxon>
        <taxon>Agaricomycotina</taxon>
        <taxon>Agaricomycetes</taxon>
        <taxon>Cantharellales</taxon>
        <taxon>Ceratobasidiaceae</taxon>
        <taxon>Rhizoctonia</taxon>
    </lineage>
</organism>
<accession>A0A8H3AT63</accession>